<name>A0A285L515_9NOCA</name>
<proteinExistence type="predicted"/>
<gene>
    <name evidence="1" type="ORF">SAMN04244553_1790</name>
</gene>
<sequence>MFRKIDDGKYGTDLRAALLNLRRALTPDLLPQVTEALWKDKLCYLPVVFHEKAFDISAERPTLRNLKPPVERRRLVALRLNDFHAFFDSIADAMRSGICEVVG</sequence>
<evidence type="ECO:0000313" key="2">
    <source>
        <dbReference type="Proteomes" id="UP000219565"/>
    </source>
</evidence>
<organism evidence="1 2">
    <name type="scientific">Nocardia amikacinitolerans</name>
    <dbReference type="NCBI Taxonomy" id="756689"/>
    <lineage>
        <taxon>Bacteria</taxon>
        <taxon>Bacillati</taxon>
        <taxon>Actinomycetota</taxon>
        <taxon>Actinomycetes</taxon>
        <taxon>Mycobacteriales</taxon>
        <taxon>Nocardiaceae</taxon>
        <taxon>Nocardia</taxon>
    </lineage>
</organism>
<reference evidence="1 2" key="1">
    <citation type="submission" date="2017-09" db="EMBL/GenBank/DDBJ databases">
        <authorList>
            <person name="Ehlers B."/>
            <person name="Leendertz F.H."/>
        </authorList>
    </citation>
    <scope>NUCLEOTIDE SEQUENCE [LARGE SCALE GENOMIC DNA]</scope>
    <source>
        <strain evidence="1 2">DSM 45537</strain>
    </source>
</reference>
<accession>A0A285L515</accession>
<evidence type="ECO:0000313" key="1">
    <source>
        <dbReference type="EMBL" id="SNY79998.1"/>
    </source>
</evidence>
<dbReference type="Proteomes" id="UP000219565">
    <property type="component" value="Unassembled WGS sequence"/>
</dbReference>
<dbReference type="AlphaFoldDB" id="A0A285L515"/>
<protein>
    <submittedName>
        <fullName evidence="1">Uncharacterized protein</fullName>
    </submittedName>
</protein>
<dbReference type="EMBL" id="OBEG01000001">
    <property type="protein sequence ID" value="SNY79998.1"/>
    <property type="molecule type" value="Genomic_DNA"/>
</dbReference>
<keyword evidence="2" id="KW-1185">Reference proteome</keyword>